<dbReference type="Gene3D" id="3.40.390.10">
    <property type="entry name" value="Collagenase (Catalytic Domain)"/>
    <property type="match status" value="1"/>
</dbReference>
<sequence>MPRSADVTITNRTSGAWIEVVDAGGKTVHRQVLPDPFAGQEAFGKDGDVARHDVPDEQFISLELPWPGEGAQVKIHARKSRKPQFGAAPKTSLVAALPLKPRPLPPSLAATAPLPSVRPIWGSTNPKALTLAFFAEGFTAADMPRFHQLVDRCVAAFEHSEPFKSHLASMKVAEIETVSNVSGISGTAPRDTVFKAHFQKDIVRVILADQRIASEMLDACFRGSAVCLIVANTTDYGGSGGAATVFSCEPTWATEIAMHELGHTLFGLADEYDAGGQASTMSPIEPNVCGSPASSQIKWADLVKAGTPVPTQTKGGPVPVGTPIGAYEGAKYQPSKVYRAEFDCKMRTPGKPFCAVCSRVISQLLLQHV</sequence>
<organism evidence="1 2">
    <name type="scientific">Sphingomonas brevis</name>
    <dbReference type="NCBI Taxonomy" id="2908206"/>
    <lineage>
        <taxon>Bacteria</taxon>
        <taxon>Pseudomonadati</taxon>
        <taxon>Pseudomonadota</taxon>
        <taxon>Alphaproteobacteria</taxon>
        <taxon>Sphingomonadales</taxon>
        <taxon>Sphingomonadaceae</taxon>
        <taxon>Sphingomonas</taxon>
    </lineage>
</organism>
<reference evidence="1" key="1">
    <citation type="submission" date="2022-05" db="EMBL/GenBank/DDBJ databases">
        <authorList>
            <person name="Jo J.-H."/>
            <person name="Im W.-T."/>
        </authorList>
    </citation>
    <scope>NUCLEOTIDE SEQUENCE</scope>
    <source>
        <strain evidence="1">RB56-2</strain>
    </source>
</reference>
<dbReference type="InterPro" id="IPR019026">
    <property type="entry name" value="Peptidase_M64_IgA"/>
</dbReference>
<name>A0ABT0SBQ8_9SPHN</name>
<protein>
    <submittedName>
        <fullName evidence="1">M64 family metallopeptidase</fullName>
    </submittedName>
</protein>
<dbReference type="Pfam" id="PF09471">
    <property type="entry name" value="Peptidase_M64"/>
    <property type="match status" value="2"/>
</dbReference>
<dbReference type="RefSeq" id="WP_249916158.1">
    <property type="nucleotide sequence ID" value="NZ_JAMGBB010000001.1"/>
</dbReference>
<comment type="caution">
    <text evidence="1">The sequence shown here is derived from an EMBL/GenBank/DDBJ whole genome shotgun (WGS) entry which is preliminary data.</text>
</comment>
<proteinExistence type="predicted"/>
<dbReference type="Proteomes" id="UP001165383">
    <property type="component" value="Unassembled WGS sequence"/>
</dbReference>
<dbReference type="EMBL" id="JAMGBB010000001">
    <property type="protein sequence ID" value="MCL6741792.1"/>
    <property type="molecule type" value="Genomic_DNA"/>
</dbReference>
<evidence type="ECO:0000313" key="1">
    <source>
        <dbReference type="EMBL" id="MCL6741792.1"/>
    </source>
</evidence>
<accession>A0ABT0SBQ8</accession>
<dbReference type="InterPro" id="IPR024079">
    <property type="entry name" value="MetalloPept_cat_dom_sf"/>
</dbReference>
<gene>
    <name evidence="1" type="ORF">LZ518_11705</name>
</gene>
<keyword evidence="2" id="KW-1185">Reference proteome</keyword>
<evidence type="ECO:0000313" key="2">
    <source>
        <dbReference type="Proteomes" id="UP001165383"/>
    </source>
</evidence>